<gene>
    <name evidence="2" type="ORF">GSPATT00013357001</name>
</gene>
<dbReference type="HOGENOM" id="CLU_875673_0_0_1"/>
<dbReference type="RefSeq" id="XP_001445288.1">
    <property type="nucleotide sequence ID" value="XM_001445251.1"/>
</dbReference>
<dbReference type="GeneID" id="5031073"/>
<dbReference type="AlphaFoldDB" id="A0D4C4"/>
<reference evidence="2 3" key="1">
    <citation type="journal article" date="2006" name="Nature">
        <title>Global trends of whole-genome duplications revealed by the ciliate Paramecium tetraurelia.</title>
        <authorList>
            <consortium name="Genoscope"/>
            <person name="Aury J.-M."/>
            <person name="Jaillon O."/>
            <person name="Duret L."/>
            <person name="Noel B."/>
            <person name="Jubin C."/>
            <person name="Porcel B.M."/>
            <person name="Segurens B."/>
            <person name="Daubin V."/>
            <person name="Anthouard V."/>
            <person name="Aiach N."/>
            <person name="Arnaiz O."/>
            <person name="Billaut A."/>
            <person name="Beisson J."/>
            <person name="Blanc I."/>
            <person name="Bouhouche K."/>
            <person name="Camara F."/>
            <person name="Duharcourt S."/>
            <person name="Guigo R."/>
            <person name="Gogendeau D."/>
            <person name="Katinka M."/>
            <person name="Keller A.-M."/>
            <person name="Kissmehl R."/>
            <person name="Klotz C."/>
            <person name="Koll F."/>
            <person name="Le Moue A."/>
            <person name="Lepere C."/>
            <person name="Malinsky S."/>
            <person name="Nowacki M."/>
            <person name="Nowak J.K."/>
            <person name="Plattner H."/>
            <person name="Poulain J."/>
            <person name="Ruiz F."/>
            <person name="Serrano V."/>
            <person name="Zagulski M."/>
            <person name="Dessen P."/>
            <person name="Betermier M."/>
            <person name="Weissenbach J."/>
            <person name="Scarpelli C."/>
            <person name="Schachter V."/>
            <person name="Sperling L."/>
            <person name="Meyer E."/>
            <person name="Cohen J."/>
            <person name="Wincker P."/>
        </authorList>
    </citation>
    <scope>NUCLEOTIDE SEQUENCE [LARGE SCALE GENOMIC DNA]</scope>
    <source>
        <strain evidence="2 3">Stock d4-2</strain>
    </source>
</reference>
<evidence type="ECO:0000256" key="1">
    <source>
        <dbReference type="SAM" id="Phobius"/>
    </source>
</evidence>
<dbReference type="InParanoid" id="A0D4C4"/>
<protein>
    <recommendedName>
        <fullName evidence="4">Transmembrane protein</fullName>
    </recommendedName>
</protein>
<evidence type="ECO:0008006" key="4">
    <source>
        <dbReference type="Google" id="ProtNLM"/>
    </source>
</evidence>
<evidence type="ECO:0000313" key="2">
    <source>
        <dbReference type="EMBL" id="CAK77891.1"/>
    </source>
</evidence>
<organism evidence="2 3">
    <name type="scientific">Paramecium tetraurelia</name>
    <dbReference type="NCBI Taxonomy" id="5888"/>
    <lineage>
        <taxon>Eukaryota</taxon>
        <taxon>Sar</taxon>
        <taxon>Alveolata</taxon>
        <taxon>Ciliophora</taxon>
        <taxon>Intramacronucleata</taxon>
        <taxon>Oligohymenophorea</taxon>
        <taxon>Peniculida</taxon>
        <taxon>Parameciidae</taxon>
        <taxon>Paramecium</taxon>
    </lineage>
</organism>
<evidence type="ECO:0000313" key="3">
    <source>
        <dbReference type="Proteomes" id="UP000000600"/>
    </source>
</evidence>
<keyword evidence="3" id="KW-1185">Reference proteome</keyword>
<sequence>MHIILRTQQQYQVLYLNYQRQQRVLSLLKDQIQLTNNILNSLITTTRAYLNDEGNILKERLIGQLKSYKQTLKRDIKNQDRINKRIIIKQESQKKINFNEKYENYFKICGKRPLRQKLELKFILIRITKRRNQIQLLQLKIQICSKNNLKYIKQIQLMLKKGNIKGFSIEIFNFGLQSISKQGLQRRRILRIEFIHTQCFFTPSYSLIGLKLHRRTAQRLLSLYFQFRFPPCISKGFSLLLLFVHVFNLSFLFFAIYIPPYLFRFSEFLLFLQTLPKKIPLESPENVFNSPSNTTLNSHRQFKAQQSYQKVHRRLAFY</sequence>
<dbReference type="KEGG" id="ptm:GSPATT00013357001"/>
<dbReference type="EMBL" id="CT868285">
    <property type="protein sequence ID" value="CAK77891.1"/>
    <property type="molecule type" value="Genomic_DNA"/>
</dbReference>
<accession>A0D4C4</accession>
<name>A0D4C4_PARTE</name>
<proteinExistence type="predicted"/>
<keyword evidence="1" id="KW-0472">Membrane</keyword>
<keyword evidence="1" id="KW-0812">Transmembrane</keyword>
<keyword evidence="1" id="KW-1133">Transmembrane helix</keyword>
<feature type="transmembrane region" description="Helical" evidence="1">
    <location>
        <begin position="237"/>
        <end position="258"/>
    </location>
</feature>
<dbReference type="Proteomes" id="UP000000600">
    <property type="component" value="Unassembled WGS sequence"/>
</dbReference>